<proteinExistence type="predicted"/>
<dbReference type="SMART" id="SM00515">
    <property type="entry name" value="eIF5C"/>
    <property type="match status" value="1"/>
</dbReference>
<dbReference type="EMBL" id="MU069652">
    <property type="protein sequence ID" value="KAF5836610.1"/>
    <property type="molecule type" value="Genomic_DNA"/>
</dbReference>
<evidence type="ECO:0000313" key="2">
    <source>
        <dbReference type="EMBL" id="KAF5836610.1"/>
    </source>
</evidence>
<dbReference type="PROSITE" id="PS51363">
    <property type="entry name" value="W2"/>
    <property type="match status" value="1"/>
</dbReference>
<dbReference type="InterPro" id="IPR057397">
    <property type="entry name" value="HEAT_5MP1_2"/>
</dbReference>
<accession>A0ABQ7GPU4</accession>
<comment type="caution">
    <text evidence="2">The sequence shown here is derived from an EMBL/GenBank/DDBJ whole genome shotgun (WGS) entry which is preliminary data.</text>
</comment>
<dbReference type="Proteomes" id="UP000815325">
    <property type="component" value="Unassembled WGS sequence"/>
</dbReference>
<keyword evidence="3" id="KW-1185">Reference proteome</keyword>
<gene>
    <name evidence="2" type="ORF">DUNSADRAFT_5685</name>
</gene>
<protein>
    <submittedName>
        <fullName evidence="2">Armadillo-type protein</fullName>
    </submittedName>
</protein>
<feature type="domain" description="W2" evidence="1">
    <location>
        <begin position="209"/>
        <end position="379"/>
    </location>
</feature>
<name>A0ABQ7GPU4_DUNSA</name>
<dbReference type="InterPro" id="IPR003307">
    <property type="entry name" value="W2_domain"/>
</dbReference>
<dbReference type="InterPro" id="IPR051245">
    <property type="entry name" value="eIF5-mimic_regulator"/>
</dbReference>
<dbReference type="Gene3D" id="1.25.40.180">
    <property type="match status" value="1"/>
</dbReference>
<dbReference type="SUPFAM" id="SSF48371">
    <property type="entry name" value="ARM repeat"/>
    <property type="match status" value="1"/>
</dbReference>
<organism evidence="2 3">
    <name type="scientific">Dunaliella salina</name>
    <name type="common">Green alga</name>
    <name type="synonym">Protococcus salinus</name>
    <dbReference type="NCBI Taxonomy" id="3046"/>
    <lineage>
        <taxon>Eukaryota</taxon>
        <taxon>Viridiplantae</taxon>
        <taxon>Chlorophyta</taxon>
        <taxon>core chlorophytes</taxon>
        <taxon>Chlorophyceae</taxon>
        <taxon>CS clade</taxon>
        <taxon>Chlamydomonadales</taxon>
        <taxon>Dunaliellaceae</taxon>
        <taxon>Dunaliella</taxon>
    </lineage>
</organism>
<dbReference type="Pfam" id="PF02020">
    <property type="entry name" value="W2"/>
    <property type="match status" value="1"/>
</dbReference>
<evidence type="ECO:0000259" key="1">
    <source>
        <dbReference type="PROSITE" id="PS51363"/>
    </source>
</evidence>
<dbReference type="PANTHER" id="PTHR14208">
    <property type="entry name" value="BASIC LEUCINE ZIPPER AND W2 DOMAIN-CONTAINING PROTEIN"/>
    <property type="match status" value="1"/>
</dbReference>
<dbReference type="Pfam" id="PF25504">
    <property type="entry name" value="HEAT_5MP1_2"/>
    <property type="match status" value="1"/>
</dbReference>
<reference evidence="2" key="1">
    <citation type="submission" date="2017-08" db="EMBL/GenBank/DDBJ databases">
        <authorList>
            <person name="Polle J.E."/>
            <person name="Barry K."/>
            <person name="Cushman J."/>
            <person name="Schmutz J."/>
            <person name="Tran D."/>
            <person name="Hathwaick L.T."/>
            <person name="Yim W.C."/>
            <person name="Jenkins J."/>
            <person name="Mckie-Krisberg Z.M."/>
            <person name="Prochnik S."/>
            <person name="Lindquist E."/>
            <person name="Dockter R.B."/>
            <person name="Adam C."/>
            <person name="Molina H."/>
            <person name="Bunkerborg J."/>
            <person name="Jin E."/>
            <person name="Buchheim M."/>
            <person name="Magnuson J."/>
        </authorList>
    </citation>
    <scope>NUCLEOTIDE SEQUENCE</scope>
    <source>
        <strain evidence="2">CCAP 19/18</strain>
    </source>
</reference>
<dbReference type="InterPro" id="IPR016024">
    <property type="entry name" value="ARM-type_fold"/>
</dbReference>
<evidence type="ECO:0000313" key="3">
    <source>
        <dbReference type="Proteomes" id="UP000815325"/>
    </source>
</evidence>
<sequence length="381" mass="42681">MSSKEEKPTLAGVQVKTRKRNIVVPSDPGSFSDAVVQIVQDAGENKGSEADLEAGAKALDAAELEYARYGDTLFEVFFTGGRLATGATLAEGGARLQQNILASEPKREAILPFIKVFQSLTRRRPFLIRGLENTLVKLLLSLEFFDAEGRKKIAIALALTFALKIGVLTDNIFSAMLNDRLVAKGTVLEVFTIFLQGAGLNNFVEWNVRRDIDRKVSELQETLVEMISGDSDVPPQEVLNQVKARKEEHKLPDSEVLRMIWTALIKSVNTTGKNQQQIMQAIVGKIKTYHKLLKTFATNGKLELSLLLTVQVQCYEDNRLLKLFSDIVRVLYDADIIGEDTIMFWYKKGSHAKGRNVFLKDIEPFIKWLEEAEEDADDDDE</sequence>
<dbReference type="PANTHER" id="PTHR14208:SF2">
    <property type="entry name" value="PROTEIN KRASAVIETZ"/>
    <property type="match status" value="1"/>
</dbReference>